<feature type="non-terminal residue" evidence="3">
    <location>
        <position position="93"/>
    </location>
</feature>
<dbReference type="Gene3D" id="2.10.260.10">
    <property type="match status" value="1"/>
</dbReference>
<accession>T1ARL7</accession>
<dbReference type="SUPFAM" id="SSF89447">
    <property type="entry name" value="AbrB/MazE/MraZ-like"/>
    <property type="match status" value="1"/>
</dbReference>
<gene>
    <name evidence="3" type="ORF">B2A_09921</name>
</gene>
<feature type="domain" description="SpoVT-AbrB" evidence="2">
    <location>
        <begin position="5"/>
        <end position="47"/>
    </location>
</feature>
<dbReference type="GO" id="GO:0003677">
    <property type="term" value="F:DNA binding"/>
    <property type="evidence" value="ECO:0007669"/>
    <property type="project" value="InterPro"/>
</dbReference>
<evidence type="ECO:0000259" key="2">
    <source>
        <dbReference type="PROSITE" id="PS51740"/>
    </source>
</evidence>
<comment type="similarity">
    <text evidence="1">Belongs to the VapB family.</text>
</comment>
<evidence type="ECO:0000256" key="1">
    <source>
        <dbReference type="ARBA" id="ARBA00007924"/>
    </source>
</evidence>
<protein>
    <submittedName>
        <fullName evidence="3">Virulence-associated protein</fullName>
    </submittedName>
</protein>
<sequence>MSATAKLFITGRSQAIRLPREFRFQGSEVFIRRDPQTGDVVLSPKPASWQEFFELANRTKMPVDFMVDREDVPARKGACLSRFMLDTNMASYV</sequence>
<dbReference type="InterPro" id="IPR047976">
    <property type="entry name" value="Anti_VapB2-like"/>
</dbReference>
<name>T1ARL7_9ZZZZ</name>
<organism evidence="3">
    <name type="scientific">mine drainage metagenome</name>
    <dbReference type="NCBI Taxonomy" id="410659"/>
    <lineage>
        <taxon>unclassified sequences</taxon>
        <taxon>metagenomes</taxon>
        <taxon>ecological metagenomes</taxon>
    </lineage>
</organism>
<comment type="caution">
    <text evidence="3">The sequence shown here is derived from an EMBL/GenBank/DDBJ whole genome shotgun (WGS) entry which is preliminary data.</text>
</comment>
<dbReference type="Pfam" id="PF04014">
    <property type="entry name" value="MazE_antitoxin"/>
    <property type="match status" value="1"/>
</dbReference>
<dbReference type="AlphaFoldDB" id="T1ARL7"/>
<evidence type="ECO:0000313" key="3">
    <source>
        <dbReference type="EMBL" id="EQD43389.1"/>
    </source>
</evidence>
<reference evidence="3" key="2">
    <citation type="journal article" date="2014" name="ISME J.">
        <title>Microbial stratification in low pH oxic and suboxic macroscopic growths along an acid mine drainage.</title>
        <authorList>
            <person name="Mendez-Garcia C."/>
            <person name="Mesa V."/>
            <person name="Sprenger R.R."/>
            <person name="Richter M."/>
            <person name="Diez M.S."/>
            <person name="Solano J."/>
            <person name="Bargiela R."/>
            <person name="Golyshina O.V."/>
            <person name="Manteca A."/>
            <person name="Ramos J.L."/>
            <person name="Gallego J.R."/>
            <person name="Llorente I."/>
            <person name="Martins Dos Santos V.A."/>
            <person name="Jensen O.N."/>
            <person name="Pelaez A.I."/>
            <person name="Sanchez J."/>
            <person name="Ferrer M."/>
        </authorList>
    </citation>
    <scope>NUCLEOTIDE SEQUENCE</scope>
</reference>
<dbReference type="InterPro" id="IPR051734">
    <property type="entry name" value="VapB_TA_antitoxins"/>
</dbReference>
<proteinExistence type="inferred from homology"/>
<dbReference type="InterPro" id="IPR007159">
    <property type="entry name" value="SpoVT-AbrB_dom"/>
</dbReference>
<dbReference type="InterPro" id="IPR037914">
    <property type="entry name" value="SpoVT-AbrB_sf"/>
</dbReference>
<dbReference type="NCBIfam" id="NF040493">
    <property type="entry name" value="TA_anti_VapB"/>
    <property type="match status" value="1"/>
</dbReference>
<dbReference type="PANTHER" id="PTHR37550">
    <property type="entry name" value="ANTITOXIN VAPB1"/>
    <property type="match status" value="1"/>
</dbReference>
<reference evidence="3" key="1">
    <citation type="submission" date="2013-08" db="EMBL/GenBank/DDBJ databases">
        <authorList>
            <person name="Mendez C."/>
            <person name="Richter M."/>
            <person name="Ferrer M."/>
            <person name="Sanchez J."/>
        </authorList>
    </citation>
    <scope>NUCLEOTIDE SEQUENCE</scope>
</reference>
<dbReference type="PROSITE" id="PS51740">
    <property type="entry name" value="SPOVT_ABRB"/>
    <property type="match status" value="1"/>
</dbReference>
<dbReference type="EMBL" id="AUZZ01007164">
    <property type="protein sequence ID" value="EQD43389.1"/>
    <property type="molecule type" value="Genomic_DNA"/>
</dbReference>
<dbReference type="PANTHER" id="PTHR37550:SF3">
    <property type="entry name" value="ANTITOXIN VAPB1"/>
    <property type="match status" value="1"/>
</dbReference>